<name>A0ABT9ZRG8_9BACI</name>
<organism evidence="1 2">
    <name type="scientific">Evansella vedderi</name>
    <dbReference type="NCBI Taxonomy" id="38282"/>
    <lineage>
        <taxon>Bacteria</taxon>
        <taxon>Bacillati</taxon>
        <taxon>Bacillota</taxon>
        <taxon>Bacilli</taxon>
        <taxon>Bacillales</taxon>
        <taxon>Bacillaceae</taxon>
        <taxon>Evansella</taxon>
    </lineage>
</organism>
<dbReference type="Proteomes" id="UP001230005">
    <property type="component" value="Unassembled WGS sequence"/>
</dbReference>
<keyword evidence="2" id="KW-1185">Reference proteome</keyword>
<protein>
    <submittedName>
        <fullName evidence="1">Uncharacterized protein</fullName>
    </submittedName>
</protein>
<accession>A0ABT9ZRG8</accession>
<sequence>MSKYKQDILNYGDDVNDVDSSPFESLRMLHDRSRIHNIQDQLDFNEKAWLGEYDLKLIANAKNMVEHISEVYDFTLSDKNDIPHEQWWWHLDKIVKGNMNFGVASKKGKVM</sequence>
<comment type="caution">
    <text evidence="1">The sequence shown here is derived from an EMBL/GenBank/DDBJ whole genome shotgun (WGS) entry which is preliminary data.</text>
</comment>
<evidence type="ECO:0000313" key="2">
    <source>
        <dbReference type="Proteomes" id="UP001230005"/>
    </source>
</evidence>
<evidence type="ECO:0000313" key="1">
    <source>
        <dbReference type="EMBL" id="MDQ0253331.1"/>
    </source>
</evidence>
<dbReference type="RefSeq" id="WP_307321823.1">
    <property type="nucleotide sequence ID" value="NZ_JAUSUG010000002.1"/>
</dbReference>
<reference evidence="1 2" key="1">
    <citation type="submission" date="2023-07" db="EMBL/GenBank/DDBJ databases">
        <title>Genomic Encyclopedia of Type Strains, Phase IV (KMG-IV): sequencing the most valuable type-strain genomes for metagenomic binning, comparative biology and taxonomic classification.</title>
        <authorList>
            <person name="Goeker M."/>
        </authorList>
    </citation>
    <scope>NUCLEOTIDE SEQUENCE [LARGE SCALE GENOMIC DNA]</scope>
    <source>
        <strain evidence="1 2">DSM 9768</strain>
    </source>
</reference>
<dbReference type="EMBL" id="JAUSUG010000002">
    <property type="protein sequence ID" value="MDQ0253331.1"/>
    <property type="molecule type" value="Genomic_DNA"/>
</dbReference>
<proteinExistence type="predicted"/>
<gene>
    <name evidence="1" type="ORF">J2S74_000703</name>
</gene>